<dbReference type="Proteomes" id="UP000799772">
    <property type="component" value="Unassembled WGS sequence"/>
</dbReference>
<keyword evidence="8" id="KW-0732">Signal</keyword>
<dbReference type="AlphaFoldDB" id="A0A9P4IL92"/>
<comment type="caution">
    <text evidence="10">The sequence shown here is derived from an EMBL/GenBank/DDBJ whole genome shotgun (WGS) entry which is preliminary data.</text>
</comment>
<evidence type="ECO:0000259" key="9">
    <source>
        <dbReference type="PROSITE" id="PS51405"/>
    </source>
</evidence>
<comment type="cofactor">
    <cofactor evidence="1">
        <name>heme b</name>
        <dbReference type="ChEBI" id="CHEBI:60344"/>
    </cofactor>
</comment>
<dbReference type="PANTHER" id="PTHR33577:SF7">
    <property type="entry name" value="HEME HALOPEROXIDASE FAMILY PROFILE DOMAIN-CONTAINING PROTEIN"/>
    <property type="match status" value="1"/>
</dbReference>
<dbReference type="OrthoDB" id="407298at2759"/>
<evidence type="ECO:0000256" key="4">
    <source>
        <dbReference type="ARBA" id="ARBA00022723"/>
    </source>
</evidence>
<comment type="similarity">
    <text evidence="7">Belongs to the chloroperoxidase family.</text>
</comment>
<dbReference type="InterPro" id="IPR036851">
    <property type="entry name" value="Chloroperoxidase-like_sf"/>
</dbReference>
<proteinExistence type="inferred from homology"/>
<keyword evidence="4" id="KW-0479">Metal-binding</keyword>
<keyword evidence="3" id="KW-0349">Heme</keyword>
<name>A0A9P4IL92_9PEZI</name>
<keyword evidence="5" id="KW-0560">Oxidoreductase</keyword>
<evidence type="ECO:0000256" key="1">
    <source>
        <dbReference type="ARBA" id="ARBA00001970"/>
    </source>
</evidence>
<evidence type="ECO:0000313" key="11">
    <source>
        <dbReference type="Proteomes" id="UP000799772"/>
    </source>
</evidence>
<keyword evidence="6" id="KW-0408">Iron</keyword>
<sequence length="274" mass="30674">MKLCVLSATLCFNLAAALPSLPSWLTSEFSAEIPEEIHYFTWHSPGPNDARAPCPMLNTLANHGFLPHSGKSITERDTVNALYTALNINQTLGQFLFQKAMTTNPTPNATTFDLDDLDRHDILEHDASLSRGDFYFGDDHTFNQTIFDETRSYWTEPIIDVQMAANARLARVHTSNATNPTFMLTDLGRKFSFGETAAYILVLGDRVAGTVKRSWVEYLFEKERLPLELGWRKRKVEISNGHVGNLLQRIVNATGASAQDKEIMIKRGGMHVGL</sequence>
<reference evidence="10" key="1">
    <citation type="journal article" date="2020" name="Stud. Mycol.">
        <title>101 Dothideomycetes genomes: a test case for predicting lifestyles and emergence of pathogens.</title>
        <authorList>
            <person name="Haridas S."/>
            <person name="Albert R."/>
            <person name="Binder M."/>
            <person name="Bloem J."/>
            <person name="Labutti K."/>
            <person name="Salamov A."/>
            <person name="Andreopoulos B."/>
            <person name="Baker S."/>
            <person name="Barry K."/>
            <person name="Bills G."/>
            <person name="Bluhm B."/>
            <person name="Cannon C."/>
            <person name="Castanera R."/>
            <person name="Culley D."/>
            <person name="Daum C."/>
            <person name="Ezra D."/>
            <person name="Gonzalez J."/>
            <person name="Henrissat B."/>
            <person name="Kuo A."/>
            <person name="Liang C."/>
            <person name="Lipzen A."/>
            <person name="Lutzoni F."/>
            <person name="Magnuson J."/>
            <person name="Mondo S."/>
            <person name="Nolan M."/>
            <person name="Ohm R."/>
            <person name="Pangilinan J."/>
            <person name="Park H.-J."/>
            <person name="Ramirez L."/>
            <person name="Alfaro M."/>
            <person name="Sun H."/>
            <person name="Tritt A."/>
            <person name="Yoshinaga Y."/>
            <person name="Zwiers L.-H."/>
            <person name="Turgeon B."/>
            <person name="Goodwin S."/>
            <person name="Spatafora J."/>
            <person name="Crous P."/>
            <person name="Grigoriev I."/>
        </authorList>
    </citation>
    <scope>NUCLEOTIDE SEQUENCE</scope>
    <source>
        <strain evidence="10">CBS 133067</strain>
    </source>
</reference>
<dbReference type="EMBL" id="ML978123">
    <property type="protein sequence ID" value="KAF2102003.1"/>
    <property type="molecule type" value="Genomic_DNA"/>
</dbReference>
<organism evidence="10 11">
    <name type="scientific">Rhizodiscina lignyota</name>
    <dbReference type="NCBI Taxonomy" id="1504668"/>
    <lineage>
        <taxon>Eukaryota</taxon>
        <taxon>Fungi</taxon>
        <taxon>Dikarya</taxon>
        <taxon>Ascomycota</taxon>
        <taxon>Pezizomycotina</taxon>
        <taxon>Dothideomycetes</taxon>
        <taxon>Pleosporomycetidae</taxon>
        <taxon>Aulographales</taxon>
        <taxon>Rhizodiscinaceae</taxon>
        <taxon>Rhizodiscina</taxon>
    </lineage>
</organism>
<gene>
    <name evidence="10" type="ORF">NA57DRAFT_73442</name>
</gene>
<evidence type="ECO:0000256" key="2">
    <source>
        <dbReference type="ARBA" id="ARBA00022559"/>
    </source>
</evidence>
<accession>A0A9P4IL92</accession>
<evidence type="ECO:0000313" key="10">
    <source>
        <dbReference type="EMBL" id="KAF2102003.1"/>
    </source>
</evidence>
<dbReference type="InterPro" id="IPR000028">
    <property type="entry name" value="Chloroperoxidase"/>
</dbReference>
<dbReference type="GO" id="GO:0046872">
    <property type="term" value="F:metal ion binding"/>
    <property type="evidence" value="ECO:0007669"/>
    <property type="project" value="UniProtKB-KW"/>
</dbReference>
<evidence type="ECO:0000256" key="5">
    <source>
        <dbReference type="ARBA" id="ARBA00023002"/>
    </source>
</evidence>
<evidence type="ECO:0000256" key="7">
    <source>
        <dbReference type="ARBA" id="ARBA00025795"/>
    </source>
</evidence>
<feature type="signal peptide" evidence="8">
    <location>
        <begin position="1"/>
        <end position="17"/>
    </location>
</feature>
<evidence type="ECO:0000256" key="6">
    <source>
        <dbReference type="ARBA" id="ARBA00023004"/>
    </source>
</evidence>
<dbReference type="PANTHER" id="PTHR33577">
    <property type="entry name" value="STERIGMATOCYSTIN BIOSYNTHESIS PEROXIDASE STCC-RELATED"/>
    <property type="match status" value="1"/>
</dbReference>
<keyword evidence="2" id="KW-0575">Peroxidase</keyword>
<evidence type="ECO:0000256" key="3">
    <source>
        <dbReference type="ARBA" id="ARBA00022617"/>
    </source>
</evidence>
<feature type="domain" description="Heme haloperoxidase family profile" evidence="9">
    <location>
        <begin position="38"/>
        <end position="248"/>
    </location>
</feature>
<feature type="chain" id="PRO_5040134577" evidence="8">
    <location>
        <begin position="18"/>
        <end position="274"/>
    </location>
</feature>
<dbReference type="GO" id="GO:0004601">
    <property type="term" value="F:peroxidase activity"/>
    <property type="evidence" value="ECO:0007669"/>
    <property type="project" value="UniProtKB-KW"/>
</dbReference>
<dbReference type="PROSITE" id="PS51405">
    <property type="entry name" value="HEME_HALOPEROXIDASE"/>
    <property type="match status" value="1"/>
</dbReference>
<dbReference type="SUPFAM" id="SSF47571">
    <property type="entry name" value="Cloroperoxidase"/>
    <property type="match status" value="1"/>
</dbReference>
<keyword evidence="11" id="KW-1185">Reference proteome</keyword>
<dbReference type="Gene3D" id="1.10.489.10">
    <property type="entry name" value="Chloroperoxidase-like"/>
    <property type="match status" value="1"/>
</dbReference>
<evidence type="ECO:0000256" key="8">
    <source>
        <dbReference type="SAM" id="SignalP"/>
    </source>
</evidence>
<protein>
    <submittedName>
        <fullName evidence="10">Cloroperoxidase</fullName>
    </submittedName>
</protein>
<dbReference type="Pfam" id="PF01328">
    <property type="entry name" value="Peroxidase_2"/>
    <property type="match status" value="1"/>
</dbReference>